<keyword evidence="3" id="KW-0251">Elongation factor</keyword>
<accession>A0A2X2VZ09</accession>
<protein>
    <submittedName>
        <fullName evidence="3">Translation elongation factor Ts</fullName>
    </submittedName>
</protein>
<proteinExistence type="predicted"/>
<dbReference type="Gene3D" id="1.10.8.10">
    <property type="entry name" value="DNA helicase RuvA subunit, C-terminal domain"/>
    <property type="match status" value="1"/>
</dbReference>
<dbReference type="CDD" id="cd14360">
    <property type="entry name" value="UBA_NAC_like_bac"/>
    <property type="match status" value="1"/>
</dbReference>
<name>A0A2X2VZ09_CLOCO</name>
<dbReference type="Proteomes" id="UP000250223">
    <property type="component" value="Unassembled WGS sequence"/>
</dbReference>
<keyword evidence="1" id="KW-1133">Transmembrane helix</keyword>
<evidence type="ECO:0000313" key="3">
    <source>
        <dbReference type="EMBL" id="SQB33898.1"/>
    </source>
</evidence>
<feature type="transmembrane region" description="Helical" evidence="1">
    <location>
        <begin position="87"/>
        <end position="115"/>
    </location>
</feature>
<dbReference type="SUPFAM" id="SSF46934">
    <property type="entry name" value="UBA-like"/>
    <property type="match status" value="1"/>
</dbReference>
<evidence type="ECO:0000256" key="1">
    <source>
        <dbReference type="SAM" id="Phobius"/>
    </source>
</evidence>
<dbReference type="EMBL" id="UAWC01000002">
    <property type="protein sequence ID" value="SQB33898.1"/>
    <property type="molecule type" value="Genomic_DNA"/>
</dbReference>
<dbReference type="Pfam" id="PF14242">
    <property type="entry name" value="DUF4342"/>
    <property type="match status" value="1"/>
</dbReference>
<keyword evidence="1" id="KW-0812">Transmembrane</keyword>
<evidence type="ECO:0000259" key="2">
    <source>
        <dbReference type="Pfam" id="PF14242"/>
    </source>
</evidence>
<feature type="domain" description="DUF4342" evidence="2">
    <location>
        <begin position="45"/>
        <end position="124"/>
    </location>
</feature>
<dbReference type="AlphaFoldDB" id="A0A2X2VZ09"/>
<dbReference type="RefSeq" id="WP_111921282.1">
    <property type="nucleotide sequence ID" value="NZ_JAHLNT010000001.1"/>
</dbReference>
<keyword evidence="1" id="KW-0472">Membrane</keyword>
<reference evidence="3 4" key="1">
    <citation type="submission" date="2018-06" db="EMBL/GenBank/DDBJ databases">
        <authorList>
            <consortium name="Pathogen Informatics"/>
            <person name="Doyle S."/>
        </authorList>
    </citation>
    <scope>NUCLEOTIDE SEQUENCE [LARGE SCALE GENOMIC DNA]</scope>
    <source>
        <strain evidence="3 4">NCTC13028</strain>
    </source>
</reference>
<evidence type="ECO:0000313" key="4">
    <source>
        <dbReference type="Proteomes" id="UP000250223"/>
    </source>
</evidence>
<organism evidence="3 4">
    <name type="scientific">Clostridium cochlearium</name>
    <dbReference type="NCBI Taxonomy" id="1494"/>
    <lineage>
        <taxon>Bacteria</taxon>
        <taxon>Bacillati</taxon>
        <taxon>Bacillota</taxon>
        <taxon>Clostridia</taxon>
        <taxon>Eubacteriales</taxon>
        <taxon>Clostridiaceae</taxon>
        <taxon>Clostridium</taxon>
    </lineage>
</organism>
<sequence>MDEINLEKIDLIIERTKVGYKEAKEALEICNGNVVDALIYIEEKKKAKKEELYVTKDEFIKWVKDLIEKGNINRIIIRKKDKVIADIPVNAGVAVTGIGLMLNPILTLIIFAAALTEITIEITKKDGSVEVVNKVVKGIVKDVKSKFNNKTSNMKDKFSSKEEKYEGNVYSYSVDFDDDDNDINK</sequence>
<dbReference type="InterPro" id="IPR009060">
    <property type="entry name" value="UBA-like_sf"/>
</dbReference>
<dbReference type="InterPro" id="IPR025642">
    <property type="entry name" value="DUF4342"/>
</dbReference>
<dbReference type="GO" id="GO:0003746">
    <property type="term" value="F:translation elongation factor activity"/>
    <property type="evidence" value="ECO:0007669"/>
    <property type="project" value="UniProtKB-KW"/>
</dbReference>
<keyword evidence="3" id="KW-0648">Protein biosynthesis</keyword>
<gene>
    <name evidence="3" type="ORF">NCTC13028_00775</name>
</gene>